<feature type="domain" description="EthD" evidence="1">
    <location>
        <begin position="12"/>
        <end position="96"/>
    </location>
</feature>
<dbReference type="EMBL" id="CP116942">
    <property type="protein sequence ID" value="WCO65533.1"/>
    <property type="molecule type" value="Genomic_DNA"/>
</dbReference>
<evidence type="ECO:0000313" key="3">
    <source>
        <dbReference type="Proteomes" id="UP001216390"/>
    </source>
</evidence>
<sequence length="120" mass="13179">MITLHALLVRRADLTHEQFLEHWHQRHGPLIRDTPGLAQHLLSYTQHPVTPAAGKMGLDAFDGITVQTFADWKDFVAFATGPDSHLMNDDMASFLDVERLQVTVTEAPVAVVAPPTGEGA</sequence>
<dbReference type="AlphaFoldDB" id="A0AAE9Y702"/>
<dbReference type="SUPFAM" id="SSF54909">
    <property type="entry name" value="Dimeric alpha+beta barrel"/>
    <property type="match status" value="1"/>
</dbReference>
<dbReference type="Gene3D" id="3.30.70.100">
    <property type="match status" value="1"/>
</dbReference>
<gene>
    <name evidence="2" type="ORF">PO878_13600</name>
</gene>
<name>A0AAE9Y702_9ACTN</name>
<dbReference type="RefSeq" id="WP_272735058.1">
    <property type="nucleotide sequence ID" value="NZ_CP116942.1"/>
</dbReference>
<dbReference type="Proteomes" id="UP001216390">
    <property type="component" value="Chromosome"/>
</dbReference>
<dbReference type="Pfam" id="PF07110">
    <property type="entry name" value="EthD"/>
    <property type="match status" value="1"/>
</dbReference>
<dbReference type="GO" id="GO:0016491">
    <property type="term" value="F:oxidoreductase activity"/>
    <property type="evidence" value="ECO:0007669"/>
    <property type="project" value="InterPro"/>
</dbReference>
<keyword evidence="3" id="KW-1185">Reference proteome</keyword>
<reference evidence="2" key="1">
    <citation type="submission" date="2023-01" db="EMBL/GenBank/DDBJ databases">
        <title>The diversity of Class Acidimicrobiia in South China Sea sediment environments and the proposal of Iamia marina sp. nov., a novel species of the genus Iamia.</title>
        <authorList>
            <person name="He Y."/>
            <person name="Tian X."/>
        </authorList>
    </citation>
    <scope>NUCLEOTIDE SEQUENCE</scope>
    <source>
        <strain evidence="2">DSM 19957</strain>
    </source>
</reference>
<protein>
    <submittedName>
        <fullName evidence="2">EthD domain-containing protein</fullName>
    </submittedName>
</protein>
<accession>A0AAE9Y702</accession>
<dbReference type="KEGG" id="ima:PO878_13600"/>
<dbReference type="NCBIfam" id="TIGR02118">
    <property type="entry name" value="EthD family reductase"/>
    <property type="match status" value="1"/>
</dbReference>
<evidence type="ECO:0000259" key="1">
    <source>
        <dbReference type="Pfam" id="PF07110"/>
    </source>
</evidence>
<dbReference type="InterPro" id="IPR011008">
    <property type="entry name" value="Dimeric_a/b-barrel"/>
</dbReference>
<dbReference type="InterPro" id="IPR009799">
    <property type="entry name" value="EthD_dom"/>
</dbReference>
<organism evidence="2 3">
    <name type="scientific">Iamia majanohamensis</name>
    <dbReference type="NCBI Taxonomy" id="467976"/>
    <lineage>
        <taxon>Bacteria</taxon>
        <taxon>Bacillati</taxon>
        <taxon>Actinomycetota</taxon>
        <taxon>Acidimicrobiia</taxon>
        <taxon>Acidimicrobiales</taxon>
        <taxon>Iamiaceae</taxon>
        <taxon>Iamia</taxon>
    </lineage>
</organism>
<proteinExistence type="predicted"/>
<evidence type="ECO:0000313" key="2">
    <source>
        <dbReference type="EMBL" id="WCO65533.1"/>
    </source>
</evidence>